<dbReference type="Pfam" id="PF00534">
    <property type="entry name" value="Glycos_transf_1"/>
    <property type="match status" value="1"/>
</dbReference>
<dbReference type="InterPro" id="IPR050194">
    <property type="entry name" value="Glycosyltransferase_grp1"/>
</dbReference>
<protein>
    <recommendedName>
        <fullName evidence="5">Glycosyltransferase</fullName>
    </recommendedName>
</protein>
<evidence type="ECO:0000259" key="2">
    <source>
        <dbReference type="Pfam" id="PF13439"/>
    </source>
</evidence>
<dbReference type="Pfam" id="PF13439">
    <property type="entry name" value="Glyco_transf_4"/>
    <property type="match status" value="1"/>
</dbReference>
<feature type="domain" description="Glycosyltransferase subfamily 4-like N-terminal" evidence="2">
    <location>
        <begin position="1"/>
        <end position="167"/>
    </location>
</feature>
<dbReference type="PATRIC" id="fig|1122146.4.peg.415"/>
<organism evidence="3 4">
    <name type="scientific">Ligilactobacillus ceti DSM 22408</name>
    <dbReference type="NCBI Taxonomy" id="1122146"/>
    <lineage>
        <taxon>Bacteria</taxon>
        <taxon>Bacillati</taxon>
        <taxon>Bacillota</taxon>
        <taxon>Bacilli</taxon>
        <taxon>Lactobacillales</taxon>
        <taxon>Lactobacillaceae</taxon>
        <taxon>Ligilactobacillus</taxon>
    </lineage>
</organism>
<dbReference type="Gene3D" id="3.40.50.2000">
    <property type="entry name" value="Glycogen Phosphorylase B"/>
    <property type="match status" value="2"/>
</dbReference>
<dbReference type="EMBL" id="JQBZ01000025">
    <property type="protein sequence ID" value="KRN88439.1"/>
    <property type="molecule type" value="Genomic_DNA"/>
</dbReference>
<evidence type="ECO:0000313" key="4">
    <source>
        <dbReference type="Proteomes" id="UP000051500"/>
    </source>
</evidence>
<proteinExistence type="predicted"/>
<dbReference type="PANTHER" id="PTHR45947">
    <property type="entry name" value="SULFOQUINOVOSYL TRANSFERASE SQD2"/>
    <property type="match status" value="1"/>
</dbReference>
<dbReference type="STRING" id="1122146.IV53_GL000403"/>
<dbReference type="InterPro" id="IPR001296">
    <property type="entry name" value="Glyco_trans_1"/>
</dbReference>
<accession>A0A0R2KPV1</accession>
<gene>
    <name evidence="3" type="ORF">IV53_GL000403</name>
</gene>
<reference evidence="3 4" key="1">
    <citation type="journal article" date="2015" name="Genome Announc.">
        <title>Expanding the biotechnology potential of lactobacilli through comparative genomics of 213 strains and associated genera.</title>
        <authorList>
            <person name="Sun Z."/>
            <person name="Harris H.M."/>
            <person name="McCann A."/>
            <person name="Guo C."/>
            <person name="Argimon S."/>
            <person name="Zhang W."/>
            <person name="Yang X."/>
            <person name="Jeffery I.B."/>
            <person name="Cooney J.C."/>
            <person name="Kagawa T.F."/>
            <person name="Liu W."/>
            <person name="Song Y."/>
            <person name="Salvetti E."/>
            <person name="Wrobel A."/>
            <person name="Rasinkangas P."/>
            <person name="Parkhill J."/>
            <person name="Rea M.C."/>
            <person name="O'Sullivan O."/>
            <person name="Ritari J."/>
            <person name="Douillard F.P."/>
            <person name="Paul Ross R."/>
            <person name="Yang R."/>
            <person name="Briner A.E."/>
            <person name="Felis G.E."/>
            <person name="de Vos W.M."/>
            <person name="Barrangou R."/>
            <person name="Klaenhammer T.R."/>
            <person name="Caufield P.W."/>
            <person name="Cui Y."/>
            <person name="Zhang H."/>
            <person name="O'Toole P.W."/>
        </authorList>
    </citation>
    <scope>NUCLEOTIDE SEQUENCE [LARGE SCALE GENOMIC DNA]</scope>
    <source>
        <strain evidence="3 4">DSM 22408</strain>
    </source>
</reference>
<keyword evidence="4" id="KW-1185">Reference proteome</keyword>
<evidence type="ECO:0000313" key="3">
    <source>
        <dbReference type="EMBL" id="KRN88439.1"/>
    </source>
</evidence>
<sequence length="363" mass="42136">MGGAETLVKEYALKIDKNQFDLTIVCLDNMHSPWDEMLKKNGIKVIYISDYQKRYTKKDILSRAYNKIQRYYLVKKILRQLSPDVLHYHLSLSDYVLYAKLRKNTNIFYTQHFQFENISQKNKNYLKKVIARYPVTIIALDNEMKQELITELNYTNVVVLNNGIDIAKFQCVKNRDLVRKELGIPADAFVVGHVGRFSEVKNHKFIIEIFEKLVEINPNAFLLLVGAGEKEYEIKNMLETKKLDSKSMMLTNRTDIPDLLNIVDKIIFPSISEGISVALIEMQIAGKICIISDTIPKETAISNLLYPLSLEKDAKYWANVVNNYIVNDVIYTDLEAWDMVSIVEKLEKMYIQAIENTKARERN</sequence>
<dbReference type="PANTHER" id="PTHR45947:SF3">
    <property type="entry name" value="SULFOQUINOVOSYL TRANSFERASE SQD2"/>
    <property type="match status" value="1"/>
</dbReference>
<dbReference type="eggNOG" id="COG0438">
    <property type="taxonomic scope" value="Bacteria"/>
</dbReference>
<dbReference type="Proteomes" id="UP000051500">
    <property type="component" value="Unassembled WGS sequence"/>
</dbReference>
<dbReference type="AlphaFoldDB" id="A0A0R2KPV1"/>
<comment type="caution">
    <text evidence="3">The sequence shown here is derived from an EMBL/GenBank/DDBJ whole genome shotgun (WGS) entry which is preliminary data.</text>
</comment>
<evidence type="ECO:0000259" key="1">
    <source>
        <dbReference type="Pfam" id="PF00534"/>
    </source>
</evidence>
<evidence type="ECO:0008006" key="5">
    <source>
        <dbReference type="Google" id="ProtNLM"/>
    </source>
</evidence>
<dbReference type="SUPFAM" id="SSF53756">
    <property type="entry name" value="UDP-Glycosyltransferase/glycogen phosphorylase"/>
    <property type="match status" value="1"/>
</dbReference>
<dbReference type="InterPro" id="IPR028098">
    <property type="entry name" value="Glyco_trans_4-like_N"/>
</dbReference>
<dbReference type="GO" id="GO:0016757">
    <property type="term" value="F:glycosyltransferase activity"/>
    <property type="evidence" value="ECO:0007669"/>
    <property type="project" value="InterPro"/>
</dbReference>
<name>A0A0R2KPV1_9LACO</name>
<feature type="domain" description="Glycosyl transferase family 1" evidence="1">
    <location>
        <begin position="175"/>
        <end position="294"/>
    </location>
</feature>